<evidence type="ECO:0000256" key="1">
    <source>
        <dbReference type="ARBA" id="ARBA00004496"/>
    </source>
</evidence>
<reference evidence="8" key="1">
    <citation type="journal article" date="2018" name="Nat. Microbiol.">
        <title>Leveraging single-cell genomics to expand the fungal tree of life.</title>
        <authorList>
            <person name="Ahrendt S.R."/>
            <person name="Quandt C.A."/>
            <person name="Ciobanu D."/>
            <person name="Clum A."/>
            <person name="Salamov A."/>
            <person name="Andreopoulos B."/>
            <person name="Cheng J.F."/>
            <person name="Woyke T."/>
            <person name="Pelin A."/>
            <person name="Henrissat B."/>
            <person name="Reynolds N.K."/>
            <person name="Benny G.L."/>
            <person name="Smith M.E."/>
            <person name="James T.Y."/>
            <person name="Grigoriev I.V."/>
        </authorList>
    </citation>
    <scope>NUCLEOTIDE SEQUENCE [LARGE SCALE GENOMIC DNA]</scope>
    <source>
        <strain evidence="8">ATCC 52028</strain>
    </source>
</reference>
<name>A0A4P9XBB0_9FUNG</name>
<dbReference type="SUPFAM" id="SSF47473">
    <property type="entry name" value="EF-hand"/>
    <property type="match status" value="1"/>
</dbReference>
<feature type="domain" description="EF-hand" evidence="6">
    <location>
        <begin position="10"/>
        <end position="45"/>
    </location>
</feature>
<comment type="subcellular location">
    <subcellularLocation>
        <location evidence="1">Cytoplasm</location>
    </subcellularLocation>
</comment>
<dbReference type="GO" id="GO:0005509">
    <property type="term" value="F:calcium ion binding"/>
    <property type="evidence" value="ECO:0007669"/>
    <property type="project" value="InterPro"/>
</dbReference>
<dbReference type="PROSITE" id="PS50222">
    <property type="entry name" value="EF_HAND_2"/>
    <property type="match status" value="1"/>
</dbReference>
<keyword evidence="8" id="KW-1185">Reference proteome</keyword>
<evidence type="ECO:0000256" key="5">
    <source>
        <dbReference type="ARBA" id="ARBA00022837"/>
    </source>
</evidence>
<gene>
    <name evidence="7" type="ORF">CXG81DRAFT_10537</name>
</gene>
<keyword evidence="2" id="KW-0963">Cytoplasm</keyword>
<dbReference type="PANTHER" id="PTHR46212">
    <property type="entry name" value="PEFLIN"/>
    <property type="match status" value="1"/>
</dbReference>
<sequence length="175" mass="19764">MGGPRQPPPGADPQLWQLFCTTDTDANGYLTEQELAYALRNTDHTPFDVATVHAIFRMFATGTCLDFPSFTSLMRYLDQWRQIYHTFSTQGGMTGRELQRALNAFGYNVQDGVIQKLTRRFASPQTGIMNFDGFIQSCLIVKPLSDAFSKLDTNRTGWVNMNYETFLDLVASNLP</sequence>
<dbReference type="GO" id="GO:0005737">
    <property type="term" value="C:cytoplasm"/>
    <property type="evidence" value="ECO:0007669"/>
    <property type="project" value="UniProtKB-SubCell"/>
</dbReference>
<evidence type="ECO:0000256" key="4">
    <source>
        <dbReference type="ARBA" id="ARBA00022737"/>
    </source>
</evidence>
<evidence type="ECO:0000256" key="2">
    <source>
        <dbReference type="ARBA" id="ARBA00022490"/>
    </source>
</evidence>
<evidence type="ECO:0000313" key="7">
    <source>
        <dbReference type="EMBL" id="RKP02662.1"/>
    </source>
</evidence>
<evidence type="ECO:0000313" key="8">
    <source>
        <dbReference type="Proteomes" id="UP000274922"/>
    </source>
</evidence>
<dbReference type="Gene3D" id="1.10.238.10">
    <property type="entry name" value="EF-hand"/>
    <property type="match status" value="1"/>
</dbReference>
<dbReference type="InterPro" id="IPR051426">
    <property type="entry name" value="Peflin/Sorcin_CaBP"/>
</dbReference>
<protein>
    <recommendedName>
        <fullName evidence="6">EF-hand domain-containing protein</fullName>
    </recommendedName>
</protein>
<dbReference type="InterPro" id="IPR002048">
    <property type="entry name" value="EF_hand_dom"/>
</dbReference>
<dbReference type="STRING" id="1555241.A0A4P9XBB0"/>
<organism evidence="7 8">
    <name type="scientific">Caulochytrium protostelioides</name>
    <dbReference type="NCBI Taxonomy" id="1555241"/>
    <lineage>
        <taxon>Eukaryota</taxon>
        <taxon>Fungi</taxon>
        <taxon>Fungi incertae sedis</taxon>
        <taxon>Chytridiomycota</taxon>
        <taxon>Chytridiomycota incertae sedis</taxon>
        <taxon>Chytridiomycetes</taxon>
        <taxon>Caulochytriales</taxon>
        <taxon>Caulochytriaceae</taxon>
        <taxon>Caulochytrium</taxon>
    </lineage>
</organism>
<evidence type="ECO:0000256" key="3">
    <source>
        <dbReference type="ARBA" id="ARBA00022723"/>
    </source>
</evidence>
<dbReference type="PROSITE" id="PS00018">
    <property type="entry name" value="EF_HAND_1"/>
    <property type="match status" value="1"/>
</dbReference>
<keyword evidence="3" id="KW-0479">Metal-binding</keyword>
<evidence type="ECO:0000259" key="6">
    <source>
        <dbReference type="PROSITE" id="PS50222"/>
    </source>
</evidence>
<proteinExistence type="predicted"/>
<keyword evidence="5" id="KW-0106">Calcium</keyword>
<dbReference type="InterPro" id="IPR018247">
    <property type="entry name" value="EF_Hand_1_Ca_BS"/>
</dbReference>
<dbReference type="GO" id="GO:0048306">
    <property type="term" value="F:calcium-dependent protein binding"/>
    <property type="evidence" value="ECO:0007669"/>
    <property type="project" value="UniProtKB-ARBA"/>
</dbReference>
<dbReference type="Proteomes" id="UP000274922">
    <property type="component" value="Unassembled WGS sequence"/>
</dbReference>
<dbReference type="InterPro" id="IPR011992">
    <property type="entry name" value="EF-hand-dom_pair"/>
</dbReference>
<dbReference type="EMBL" id="ML014138">
    <property type="protein sequence ID" value="RKP02662.1"/>
    <property type="molecule type" value="Genomic_DNA"/>
</dbReference>
<dbReference type="PANTHER" id="PTHR46212:SF3">
    <property type="entry name" value="GH27120P"/>
    <property type="match status" value="1"/>
</dbReference>
<keyword evidence="4" id="KW-0677">Repeat</keyword>
<dbReference type="AlphaFoldDB" id="A0A4P9XBB0"/>
<accession>A0A4P9XBB0</accession>
<dbReference type="OrthoDB" id="186625at2759"/>